<name>A0A8X7RV68_BRACI</name>
<proteinExistence type="predicted"/>
<evidence type="ECO:0000313" key="1">
    <source>
        <dbReference type="EMBL" id="KAG2294776.1"/>
    </source>
</evidence>
<comment type="caution">
    <text evidence="1">The sequence shown here is derived from an EMBL/GenBank/DDBJ whole genome shotgun (WGS) entry which is preliminary data.</text>
</comment>
<reference evidence="1 2" key="1">
    <citation type="submission" date="2020-02" db="EMBL/GenBank/DDBJ databases">
        <authorList>
            <person name="Ma Q."/>
            <person name="Huang Y."/>
            <person name="Song X."/>
            <person name="Pei D."/>
        </authorList>
    </citation>
    <scope>NUCLEOTIDE SEQUENCE [LARGE SCALE GENOMIC DNA]</scope>
    <source>
        <strain evidence="1">Sxm20200214</strain>
        <tissue evidence="1">Leaf</tissue>
    </source>
</reference>
<gene>
    <name evidence="1" type="ORF">Bca52824_041445</name>
</gene>
<sequence>MAELRMTHRHATEDELQQLRDNGFVVWLRSYEHQPDDVLHAPFWIFKVECDPFRRTRVVVSSVCARVQLALRSHGNSP</sequence>
<dbReference type="AlphaFoldDB" id="A0A8X7RV68"/>
<protein>
    <submittedName>
        <fullName evidence="1">Uncharacterized protein</fullName>
    </submittedName>
</protein>
<accession>A0A8X7RV68</accession>
<evidence type="ECO:0000313" key="2">
    <source>
        <dbReference type="Proteomes" id="UP000886595"/>
    </source>
</evidence>
<dbReference type="EMBL" id="JAAMPC010000009">
    <property type="protein sequence ID" value="KAG2294776.1"/>
    <property type="molecule type" value="Genomic_DNA"/>
</dbReference>
<organism evidence="1 2">
    <name type="scientific">Brassica carinata</name>
    <name type="common">Ethiopian mustard</name>
    <name type="synonym">Abyssinian cabbage</name>
    <dbReference type="NCBI Taxonomy" id="52824"/>
    <lineage>
        <taxon>Eukaryota</taxon>
        <taxon>Viridiplantae</taxon>
        <taxon>Streptophyta</taxon>
        <taxon>Embryophyta</taxon>
        <taxon>Tracheophyta</taxon>
        <taxon>Spermatophyta</taxon>
        <taxon>Magnoliopsida</taxon>
        <taxon>eudicotyledons</taxon>
        <taxon>Gunneridae</taxon>
        <taxon>Pentapetalae</taxon>
        <taxon>rosids</taxon>
        <taxon>malvids</taxon>
        <taxon>Brassicales</taxon>
        <taxon>Brassicaceae</taxon>
        <taxon>Brassiceae</taxon>
        <taxon>Brassica</taxon>
    </lineage>
</organism>
<keyword evidence="2" id="KW-1185">Reference proteome</keyword>
<dbReference type="Proteomes" id="UP000886595">
    <property type="component" value="Unassembled WGS sequence"/>
</dbReference>